<dbReference type="KEGG" id="bgg:CFK41_02450"/>
<evidence type="ECO:0000313" key="3">
    <source>
        <dbReference type="Proteomes" id="UP000217889"/>
    </source>
</evidence>
<protein>
    <submittedName>
        <fullName evidence="2">Uncharacterized protein</fullName>
    </submittedName>
</protein>
<gene>
    <name evidence="2" type="ORF">CFK41_02450</name>
</gene>
<dbReference type="RefSeq" id="WP_096798241.1">
    <property type="nucleotide sequence ID" value="NZ_CP023564.1"/>
</dbReference>
<reference evidence="2 3" key="1">
    <citation type="journal article" date="2014" name="Int. J. Syst. Evol. Microbiol.">
        <title>Brachybacterium ginsengisoli sp. nov., isolated from soil of a ginseng field.</title>
        <authorList>
            <person name="Hoang V.A."/>
            <person name="Kim Y.J."/>
            <person name="Nguyen N.L."/>
            <person name="Yang D.C."/>
        </authorList>
    </citation>
    <scope>NUCLEOTIDE SEQUENCE [LARGE SCALE GENOMIC DNA]</scope>
    <source>
        <strain evidence="2 3">DCY80</strain>
    </source>
</reference>
<evidence type="ECO:0000313" key="2">
    <source>
        <dbReference type="EMBL" id="ATG53762.1"/>
    </source>
</evidence>
<feature type="compositionally biased region" description="Pro residues" evidence="1">
    <location>
        <begin position="700"/>
        <end position="725"/>
    </location>
</feature>
<evidence type="ECO:0000256" key="1">
    <source>
        <dbReference type="SAM" id="MobiDB-lite"/>
    </source>
</evidence>
<dbReference type="AlphaFoldDB" id="A0A291GUC4"/>
<dbReference type="OrthoDB" id="4964184at2"/>
<organism evidence="2 3">
    <name type="scientific">Brachybacterium ginsengisoli</name>
    <dbReference type="NCBI Taxonomy" id="1331682"/>
    <lineage>
        <taxon>Bacteria</taxon>
        <taxon>Bacillati</taxon>
        <taxon>Actinomycetota</taxon>
        <taxon>Actinomycetes</taxon>
        <taxon>Micrococcales</taxon>
        <taxon>Dermabacteraceae</taxon>
        <taxon>Brachybacterium</taxon>
    </lineage>
</organism>
<feature type="region of interest" description="Disordered" evidence="1">
    <location>
        <begin position="695"/>
        <end position="733"/>
    </location>
</feature>
<accession>A0A291GUC4</accession>
<name>A0A291GUC4_9MICO</name>
<dbReference type="Proteomes" id="UP000217889">
    <property type="component" value="Chromosome"/>
</dbReference>
<sequence>MRIVLFDAIMETHVVSSLARALGERGHAVATTGQLSWGHVPISDPVDLRRVDAAIDDALAFGPDVVLVFRPTSLPHAQLRRLRRSGAQLMAWFSDDPVLWGLSYGAAVDLYDVILHCGNADVLAFYETTHGRATGVNIPFWTDEVEFPRVGATLPAETEVLFLGNVGDRIRRGRYFDLGLLDLDLRVHGRTGDDYFDLSGGYLDTREEVLDAAARSRLAVNIPQLFTDHHGAPTWFDGLGDLGVFDTPSRIVQYAAMGLPVVSLQPAGAGPLGFADIPIARDPAELRGIVHELLTSEELPALAESLHGTFQQHFSAASRALALESLATDDSWRRLDPVGRAEWFLGFPAQREARSGHAPERATATIGPHAGREVEALPSTSRQRVAVIGIGHGEYFSPYRTATRALASAGHDVVEVSAALLGEHSTTDPTGRFSRVVDLESLDGAVGGADTFLFVGDRYLPSPTSRRKMLEHGTARVAVHALGATGHSERLAALVTTADAASFLHQSALEAFRGREISAAIHLPHLVDAVYRETTERLAAQGERHARAAVVAESASDLLAHEDLLGALGPLSKQIYILEEEKGRPHGLANLARIARSEIVVAVGAASRGAGHQLLPHLLTGAGVVVLPRSEQPKGVAEGEQAWVLAASGRELNQKLHRLASHPAAVTSLRRAASARTQGEFCAETGLDRLLSLAHSPVSAKPPPLSDGDRPPLPPGISPQNPIPTPTNTAGQE</sequence>
<proteinExistence type="predicted"/>
<keyword evidence="3" id="KW-1185">Reference proteome</keyword>
<dbReference type="EMBL" id="CP023564">
    <property type="protein sequence ID" value="ATG53762.1"/>
    <property type="molecule type" value="Genomic_DNA"/>
</dbReference>